<dbReference type="Pfam" id="PF07282">
    <property type="entry name" value="Cas12f1-like_TNB"/>
    <property type="match status" value="1"/>
</dbReference>
<sequence length="302" mass="34923">MYLDLSARYFKLPSEVSSSALGEPIITLEKVHLPVHYEDTQSGKPGVAWYFNLLSLDGYSPETGWVRIDTSKLASVHISSFEKRRSVQRKASKSKKAKKILAKYSRRERNRARKHQLEIARVIQSVAGVVGLEELSKHCMYTRSRLWNRMISRSDWRSISRILEERLGEAKVKELDPYGSSSFCSRCGWHNKDLNGAVFECKECGLRIDRQLNAAINLYMRLRFGYTTNWEDGRKRVELRMEGASQREWWDRVVLPSLLGGCVLTGGKRSDPDELVRFLNDAVKPKLYAYERYNDMYLSIPT</sequence>
<accession>A0A2R6AKR1</accession>
<dbReference type="Proteomes" id="UP000241473">
    <property type="component" value="Unassembled WGS sequence"/>
</dbReference>
<protein>
    <recommendedName>
        <fullName evidence="2">Cas12f1-like TNB domain-containing protein</fullName>
    </recommendedName>
</protein>
<evidence type="ECO:0000256" key="1">
    <source>
        <dbReference type="ARBA" id="ARBA00023125"/>
    </source>
</evidence>
<dbReference type="InterPro" id="IPR010095">
    <property type="entry name" value="Cas12f1-like_TNB"/>
</dbReference>
<dbReference type="AlphaFoldDB" id="A0A2R6AKR1"/>
<gene>
    <name evidence="3" type="ORF">B9Q00_10120</name>
</gene>
<name>A0A2R6AKR1_9ARCH</name>
<evidence type="ECO:0000259" key="2">
    <source>
        <dbReference type="Pfam" id="PF07282"/>
    </source>
</evidence>
<feature type="domain" description="Cas12f1-like TNB" evidence="2">
    <location>
        <begin position="156"/>
        <end position="218"/>
    </location>
</feature>
<dbReference type="EMBL" id="NEXB01000098">
    <property type="protein sequence ID" value="PSN86962.1"/>
    <property type="molecule type" value="Genomic_DNA"/>
</dbReference>
<evidence type="ECO:0000313" key="3">
    <source>
        <dbReference type="EMBL" id="PSN86962.1"/>
    </source>
</evidence>
<dbReference type="GO" id="GO:0003677">
    <property type="term" value="F:DNA binding"/>
    <property type="evidence" value="ECO:0007669"/>
    <property type="project" value="UniProtKB-KW"/>
</dbReference>
<evidence type="ECO:0000313" key="4">
    <source>
        <dbReference type="Proteomes" id="UP000241473"/>
    </source>
</evidence>
<reference evidence="3 4" key="1">
    <citation type="submission" date="2017-04" db="EMBL/GenBank/DDBJ databases">
        <title>Novel microbial lineages endemic to geothermal iron-oxide mats fill important gaps in the evolutionary history of Archaea.</title>
        <authorList>
            <person name="Jay Z.J."/>
            <person name="Beam J.P."/>
            <person name="Dlakic M."/>
            <person name="Rusch D.B."/>
            <person name="Kozubal M.A."/>
            <person name="Inskeep W.P."/>
        </authorList>
    </citation>
    <scope>NUCLEOTIDE SEQUENCE [LARGE SCALE GENOMIC DNA]</scope>
    <source>
        <strain evidence="3">OSP_C</strain>
    </source>
</reference>
<keyword evidence="1" id="KW-0238">DNA-binding</keyword>
<organism evidence="3 4">
    <name type="scientific">Candidatus Marsarchaeota G1 archaeon OSP_C</name>
    <dbReference type="NCBI Taxonomy" id="1978154"/>
    <lineage>
        <taxon>Archaea</taxon>
        <taxon>Candidatus Marsarchaeota</taxon>
        <taxon>Candidatus Marsarchaeota group 1</taxon>
    </lineage>
</organism>
<proteinExistence type="predicted"/>
<comment type="caution">
    <text evidence="3">The sequence shown here is derived from an EMBL/GenBank/DDBJ whole genome shotgun (WGS) entry which is preliminary data.</text>
</comment>